<dbReference type="SUPFAM" id="SSF53927">
    <property type="entry name" value="Cytidine deaminase-like"/>
    <property type="match status" value="1"/>
</dbReference>
<dbReference type="EMBL" id="CP015922">
    <property type="protein sequence ID" value="ANJ00755.1"/>
    <property type="molecule type" value="Genomic_DNA"/>
</dbReference>
<dbReference type="KEGG" id="pwu:A8O14_06375"/>
<dbReference type="GO" id="GO:0008270">
    <property type="term" value="F:zinc ion binding"/>
    <property type="evidence" value="ECO:0007669"/>
    <property type="project" value="InterPro"/>
</dbReference>
<evidence type="ECO:0000313" key="5">
    <source>
        <dbReference type="Proteomes" id="UP000078463"/>
    </source>
</evidence>
<sequence>MLAKQASDSGTFGVGGAMIENASGKVIKTMHNQVLVRLGNNLGPLSNTPYTQDPTAHGERQLISWYYQHVAALKLPPPEQLTIVTSLDPCAMCAGSITTAGFNAAVVAYDAYAGINYNEKANYPGLPSGIRQKLLDTFGFYGVAGGRQYLGAQHTLYQDTLVSPSTASGCLTVFEDSASQVRQSSSGSGLNPSNLADQMVDPALSPMKEAYASSFADAFSIRLKNYRRPDQALKNFLIRLKNSTPNARNAVAFIDYYGNLLMASADRFDISPISTAFMLTVQQYSQLRFQFINDPQHSLNAQKSLTSPRYGTFVFLYAPSADDTTTLKDLGAYGSTMEGVIPVKQPSHFQYFLEPELGTIEDLRALIKAMPPFYWELVNINPQKVVV</sequence>
<dbReference type="Proteomes" id="UP000078463">
    <property type="component" value="Chromosome"/>
</dbReference>
<dbReference type="InterPro" id="IPR002125">
    <property type="entry name" value="CMP_dCMP_dom"/>
</dbReference>
<keyword evidence="2" id="KW-0862">Zinc</keyword>
<evidence type="ECO:0000256" key="2">
    <source>
        <dbReference type="ARBA" id="ARBA00022833"/>
    </source>
</evidence>
<evidence type="ECO:0000256" key="1">
    <source>
        <dbReference type="ARBA" id="ARBA00022723"/>
    </source>
</evidence>
<dbReference type="GO" id="GO:0016787">
    <property type="term" value="F:hydrolase activity"/>
    <property type="evidence" value="ECO:0007669"/>
    <property type="project" value="InterPro"/>
</dbReference>
<keyword evidence="1" id="KW-0479">Metal-binding</keyword>
<dbReference type="Gene3D" id="3.40.140.10">
    <property type="entry name" value="Cytidine Deaminase, domain 2"/>
    <property type="match status" value="1"/>
</dbReference>
<organism evidence="4 5">
    <name type="scientific">Polynucleobacter wuianus</name>
    <dbReference type="NCBI Taxonomy" id="1743168"/>
    <lineage>
        <taxon>Bacteria</taxon>
        <taxon>Pseudomonadati</taxon>
        <taxon>Pseudomonadota</taxon>
        <taxon>Betaproteobacteria</taxon>
        <taxon>Burkholderiales</taxon>
        <taxon>Burkholderiaceae</taxon>
        <taxon>Polynucleobacter</taxon>
    </lineage>
</organism>
<dbReference type="Pfam" id="PF00383">
    <property type="entry name" value="dCMP_cyt_deam_1"/>
    <property type="match status" value="1"/>
</dbReference>
<dbReference type="PROSITE" id="PS51747">
    <property type="entry name" value="CYT_DCMP_DEAMINASES_2"/>
    <property type="match status" value="1"/>
</dbReference>
<dbReference type="STRING" id="1743168.A8O14_06375"/>
<feature type="domain" description="CMP/dCMP-type deaminase" evidence="3">
    <location>
        <begin position="1"/>
        <end position="133"/>
    </location>
</feature>
<name>A0A191UID7_9BURK</name>
<proteinExistence type="predicted"/>
<dbReference type="AlphaFoldDB" id="A0A191UID7"/>
<keyword evidence="5" id="KW-1185">Reference proteome</keyword>
<dbReference type="PROSITE" id="PS00903">
    <property type="entry name" value="CYT_DCMP_DEAMINASES_1"/>
    <property type="match status" value="1"/>
</dbReference>
<dbReference type="InterPro" id="IPR016192">
    <property type="entry name" value="APOBEC/CMP_deaminase_Zn-bd"/>
</dbReference>
<evidence type="ECO:0000259" key="3">
    <source>
        <dbReference type="PROSITE" id="PS51747"/>
    </source>
</evidence>
<protein>
    <recommendedName>
        <fullName evidence="3">CMP/dCMP-type deaminase domain-containing protein</fullName>
    </recommendedName>
</protein>
<dbReference type="InterPro" id="IPR016193">
    <property type="entry name" value="Cytidine_deaminase-like"/>
</dbReference>
<evidence type="ECO:0000313" key="4">
    <source>
        <dbReference type="EMBL" id="ANJ00755.1"/>
    </source>
</evidence>
<reference evidence="5" key="1">
    <citation type="submission" date="2016-05" db="EMBL/GenBank/DDBJ databases">
        <title>Polynucleobacter sp. QLW-P1FAT50C-4 genome.</title>
        <authorList>
            <person name="Hahn M.W."/>
        </authorList>
    </citation>
    <scope>NUCLEOTIDE SEQUENCE [LARGE SCALE GENOMIC DNA]</scope>
    <source>
        <strain evidence="5">QLW-P1FAT50C-4</strain>
    </source>
</reference>
<accession>A0A191UID7</accession>
<gene>
    <name evidence="4" type="ORF">A8O14_06375</name>
</gene>